<organism evidence="1 2">
    <name type="scientific">Desulfonema magnum</name>
    <dbReference type="NCBI Taxonomy" id="45655"/>
    <lineage>
        <taxon>Bacteria</taxon>
        <taxon>Pseudomonadati</taxon>
        <taxon>Thermodesulfobacteriota</taxon>
        <taxon>Desulfobacteria</taxon>
        <taxon>Desulfobacterales</taxon>
        <taxon>Desulfococcaceae</taxon>
        <taxon>Desulfonema</taxon>
    </lineage>
</organism>
<gene>
    <name evidence="1" type="ORF">dnm_000400</name>
</gene>
<dbReference type="AlphaFoldDB" id="A0A975BEW3"/>
<sequence length="58" mass="6583">MKYGNPKSKATGGGHLGELSEELGRVMSKRLCKQKRKRKTTRQLLEARIPYYGELSVC</sequence>
<evidence type="ECO:0000313" key="1">
    <source>
        <dbReference type="EMBL" id="QTA84048.1"/>
    </source>
</evidence>
<dbReference type="Proteomes" id="UP000663722">
    <property type="component" value="Chromosome"/>
</dbReference>
<name>A0A975BEW3_9BACT</name>
<accession>A0A975BEW3</accession>
<protein>
    <submittedName>
        <fullName evidence="1">Uncharacterized protein</fullName>
    </submittedName>
</protein>
<proteinExistence type="predicted"/>
<dbReference type="EMBL" id="CP061800">
    <property type="protein sequence ID" value="QTA84048.1"/>
    <property type="molecule type" value="Genomic_DNA"/>
</dbReference>
<keyword evidence="2" id="KW-1185">Reference proteome</keyword>
<reference evidence="1" key="1">
    <citation type="journal article" date="2021" name="Microb. Physiol.">
        <title>Proteogenomic Insights into the Physiology of Marine, Sulfate-Reducing, Filamentous Desulfonema limicola and Desulfonema magnum.</title>
        <authorList>
            <person name="Schnaars V."/>
            <person name="Wohlbrand L."/>
            <person name="Scheve S."/>
            <person name="Hinrichs C."/>
            <person name="Reinhardt R."/>
            <person name="Rabus R."/>
        </authorList>
    </citation>
    <scope>NUCLEOTIDE SEQUENCE</scope>
    <source>
        <strain evidence="1">4be13</strain>
    </source>
</reference>
<dbReference type="KEGG" id="dmm:dnm_000400"/>
<evidence type="ECO:0000313" key="2">
    <source>
        <dbReference type="Proteomes" id="UP000663722"/>
    </source>
</evidence>